<feature type="compositionally biased region" description="Low complexity" evidence="8">
    <location>
        <begin position="522"/>
        <end position="531"/>
    </location>
</feature>
<feature type="domain" description="Nuclear condensin complex subunit 3 C-terminal" evidence="9">
    <location>
        <begin position="547"/>
        <end position="834"/>
    </location>
</feature>
<evidence type="ECO:0000256" key="7">
    <source>
        <dbReference type="ARBA" id="ARBA00023306"/>
    </source>
</evidence>
<dbReference type="GO" id="GO:0000796">
    <property type="term" value="C:condensin complex"/>
    <property type="evidence" value="ECO:0007669"/>
    <property type="project" value="InterPro"/>
</dbReference>
<evidence type="ECO:0000313" key="11">
    <source>
        <dbReference type="Proteomes" id="UP000193218"/>
    </source>
</evidence>
<feature type="compositionally biased region" description="Polar residues" evidence="8">
    <location>
        <begin position="935"/>
        <end position="950"/>
    </location>
</feature>
<dbReference type="FunCoup" id="A0A1Y1UUY2">
    <property type="interactions" value="247"/>
</dbReference>
<gene>
    <name evidence="10" type="ORF">BD324DRAFT_612924</name>
</gene>
<dbReference type="InterPro" id="IPR016024">
    <property type="entry name" value="ARM-type_fold"/>
</dbReference>
<dbReference type="Proteomes" id="UP000193218">
    <property type="component" value="Unassembled WGS sequence"/>
</dbReference>
<feature type="compositionally biased region" description="Acidic residues" evidence="8">
    <location>
        <begin position="1010"/>
        <end position="1039"/>
    </location>
</feature>
<dbReference type="GO" id="GO:0051301">
    <property type="term" value="P:cell division"/>
    <property type="evidence" value="ECO:0007669"/>
    <property type="project" value="UniProtKB-KW"/>
</dbReference>
<comment type="caution">
    <text evidence="10">The sequence shown here is derived from an EMBL/GenBank/DDBJ whole genome shotgun (WGS) entry which is preliminary data.</text>
</comment>
<keyword evidence="6" id="KW-0226">DNA condensation</keyword>
<dbReference type="PANTHER" id="PTHR14418">
    <property type="entry name" value="CONDENSIN COMPLEX SUBUNIT 3-RELATED"/>
    <property type="match status" value="1"/>
</dbReference>
<dbReference type="OrthoDB" id="27187at2759"/>
<dbReference type="InParanoid" id="A0A1Y1UUY2"/>
<evidence type="ECO:0000256" key="2">
    <source>
        <dbReference type="ARBA" id="ARBA00006533"/>
    </source>
</evidence>
<feature type="compositionally biased region" description="Basic residues" evidence="8">
    <location>
        <begin position="975"/>
        <end position="987"/>
    </location>
</feature>
<dbReference type="AlphaFoldDB" id="A0A1Y1UUY2"/>
<dbReference type="PANTHER" id="PTHR14418:SF5">
    <property type="entry name" value="CONDENSIN COMPLEX SUBUNIT 3"/>
    <property type="match status" value="1"/>
</dbReference>
<keyword evidence="4" id="KW-0132">Cell division</keyword>
<feature type="region of interest" description="Disordered" evidence="8">
    <location>
        <begin position="916"/>
        <end position="1039"/>
    </location>
</feature>
<evidence type="ECO:0000256" key="5">
    <source>
        <dbReference type="ARBA" id="ARBA00022776"/>
    </source>
</evidence>
<comment type="subcellular location">
    <subcellularLocation>
        <location evidence="1">Chromosome</location>
    </subcellularLocation>
</comment>
<comment type="similarity">
    <text evidence="2">Belongs to the CND3 (condensin subunit 3) family.</text>
</comment>
<keyword evidence="11" id="KW-1185">Reference proteome</keyword>
<dbReference type="STRING" id="4999.A0A1Y1UUY2"/>
<reference evidence="10 11" key="1">
    <citation type="submission" date="2017-03" db="EMBL/GenBank/DDBJ databases">
        <title>Widespread Adenine N6-methylation of Active Genes in Fungi.</title>
        <authorList>
            <consortium name="DOE Joint Genome Institute"/>
            <person name="Mondo S.J."/>
            <person name="Dannebaum R.O."/>
            <person name="Kuo R.C."/>
            <person name="Louie K.B."/>
            <person name="Bewick A.J."/>
            <person name="Labutti K."/>
            <person name="Haridas S."/>
            <person name="Kuo A."/>
            <person name="Salamov A."/>
            <person name="Ahrendt S.R."/>
            <person name="Lau R."/>
            <person name="Bowen B.P."/>
            <person name="Lipzen A."/>
            <person name="Sullivan W."/>
            <person name="Andreopoulos W.B."/>
            <person name="Clum A."/>
            <person name="Lindquist E."/>
            <person name="Daum C."/>
            <person name="Northen T.R."/>
            <person name="Ramamoorthy G."/>
            <person name="Schmitz R.J."/>
            <person name="Gryganskyi A."/>
            <person name="Culley D."/>
            <person name="Magnuson J."/>
            <person name="James T.Y."/>
            <person name="O'Malley M.A."/>
            <person name="Stajich J.E."/>
            <person name="Spatafora J.W."/>
            <person name="Visel A."/>
            <person name="Grigoriev I.V."/>
        </authorList>
    </citation>
    <scope>NUCLEOTIDE SEQUENCE [LARGE SCALE GENOMIC DNA]</scope>
    <source>
        <strain evidence="10 11">NRRL Y-17943</strain>
    </source>
</reference>
<evidence type="ECO:0000259" key="9">
    <source>
        <dbReference type="Pfam" id="PF12719"/>
    </source>
</evidence>
<keyword evidence="3" id="KW-0158">Chromosome</keyword>
<dbReference type="SUPFAM" id="SSF48371">
    <property type="entry name" value="ARM repeat"/>
    <property type="match status" value="1"/>
</dbReference>
<sequence>MVNASTSRPRAASLSYLTTSLPGALPPIFDQVQQTTANHRKNIVALKKIQDTCATVTENVVKGGRAGIKLSGEKAFNTLFVDMVNRVLPIKRGVSVADRVVKFVASYVTYVTEQDAAQRSEGEDEGDTPGSRFVGKLLKHLLSGMQAKDKNVRFRVTLMTVSMINGLGEIDDDMYISLRKSLLERSWDKEAAVRVQAALGLAKLQSGEDQEDLEEGEESLQDVLLNLLRYDPAPEVRRAALYNLPRTPETLSYILARTRDVDPILRRIVYHGSLSSTALPDPRALSIAQREGVVQNGLGDREASVRKATAGMLGGWLDQAGGNLVEFLSRFDVISSQVAEEALLSIFVTRPDTLDSIELDETFWTDLTPEKAFLARVYAEHLRSIKDDARFDDKMPVVTALAFRTQDEYNKLVEVSTDTEEGTQVMEERAFLVGELLKLALFLDYADETGRRKMFQLTREMISQSTLPENLVPLCVDVLSKISDGERDLIRVIVDVIMELRFDEADEDEPFTNSQASMLDTPAPRRVAPSRPADPEAKIRAALIDLRCLAICISLLERVNSTLQDNSAFHGLLPDLIIPAVRNTEEPALRDQGIIALGLCCMIDSNMATKSFALFMQQLSAADDQLKVKVVQIVFDLLMVQDIPTLVGSTMPVSWRLDVRLTLWQVDKIPDLVRHTLSQDSPEVQAVACEGIAKLMLAGMISDTMTLQTLVLLYFSPETADNQTLRQCLTYFLPVYCFSFPENQKRMLSIFSDTFGLLAQVAEDVESGQEMLPLSQIGLMMVDWLDPTKAVEREGQQADMTIHLDLAVEMLKYIMEEDSKELRKALISFLGKLVLPESEEVEAWRVRCVALLIASIRTKCPISDAASRNSLNRFDASLLKKYKNELDDFDMEAFRSEENDTVKEIYGFIDDVEEREGDGASEVGSGRRRRRARTSDATSEITEGMTTRMTGLTGDSGEAGSDDEIEEGQSGSTSRKTKKRSRPRSRSRSAMPSVAEHDELEGDTAGVSYGDEDGEGEEDDEEEEDADEDVESILDQDEI</sequence>
<dbReference type="InterPro" id="IPR025977">
    <property type="entry name" value="Cnd3_C"/>
</dbReference>
<name>A0A1Y1UUY2_9TREE</name>
<protein>
    <submittedName>
        <fullName evidence="10">Nuclear condensing complex subunit, C-term domain-domain-containing protein</fullName>
    </submittedName>
</protein>
<feature type="region of interest" description="Disordered" evidence="8">
    <location>
        <begin position="508"/>
        <end position="532"/>
    </location>
</feature>
<dbReference type="GO" id="GO:0000793">
    <property type="term" value="C:condensed chromosome"/>
    <property type="evidence" value="ECO:0007669"/>
    <property type="project" value="TreeGrafter"/>
</dbReference>
<evidence type="ECO:0000256" key="6">
    <source>
        <dbReference type="ARBA" id="ARBA00023067"/>
    </source>
</evidence>
<evidence type="ECO:0000313" key="10">
    <source>
        <dbReference type="EMBL" id="ORX41025.1"/>
    </source>
</evidence>
<dbReference type="InterPro" id="IPR011989">
    <property type="entry name" value="ARM-like"/>
</dbReference>
<keyword evidence="5" id="KW-0498">Mitosis</keyword>
<evidence type="ECO:0000256" key="3">
    <source>
        <dbReference type="ARBA" id="ARBA00022454"/>
    </source>
</evidence>
<dbReference type="EMBL" id="NBSH01000001">
    <property type="protein sequence ID" value="ORX41025.1"/>
    <property type="molecule type" value="Genomic_DNA"/>
</dbReference>
<proteinExistence type="inferred from homology"/>
<dbReference type="Pfam" id="PF12719">
    <property type="entry name" value="Cnd3"/>
    <property type="match status" value="1"/>
</dbReference>
<dbReference type="GeneID" id="33556264"/>
<dbReference type="RefSeq" id="XP_021874704.1">
    <property type="nucleotide sequence ID" value="XM_022014456.1"/>
</dbReference>
<evidence type="ECO:0000256" key="4">
    <source>
        <dbReference type="ARBA" id="ARBA00022618"/>
    </source>
</evidence>
<evidence type="ECO:0000256" key="8">
    <source>
        <dbReference type="SAM" id="MobiDB-lite"/>
    </source>
</evidence>
<dbReference type="Gene3D" id="1.25.10.10">
    <property type="entry name" value="Leucine-rich Repeat Variant"/>
    <property type="match status" value="1"/>
</dbReference>
<organism evidence="10 11">
    <name type="scientific">Kockovaella imperatae</name>
    <dbReference type="NCBI Taxonomy" id="4999"/>
    <lineage>
        <taxon>Eukaryota</taxon>
        <taxon>Fungi</taxon>
        <taxon>Dikarya</taxon>
        <taxon>Basidiomycota</taxon>
        <taxon>Agaricomycotina</taxon>
        <taxon>Tremellomycetes</taxon>
        <taxon>Tremellales</taxon>
        <taxon>Cuniculitremaceae</taxon>
        <taxon>Kockovaella</taxon>
    </lineage>
</organism>
<evidence type="ECO:0000256" key="1">
    <source>
        <dbReference type="ARBA" id="ARBA00004286"/>
    </source>
</evidence>
<dbReference type="GO" id="GO:0007076">
    <property type="term" value="P:mitotic chromosome condensation"/>
    <property type="evidence" value="ECO:0007669"/>
    <property type="project" value="InterPro"/>
</dbReference>
<accession>A0A1Y1UUY2</accession>
<dbReference type="InterPro" id="IPR027165">
    <property type="entry name" value="CND3"/>
</dbReference>
<keyword evidence="7" id="KW-0131">Cell cycle</keyword>